<keyword evidence="3" id="KW-1185">Reference proteome</keyword>
<protein>
    <recommendedName>
        <fullName evidence="1">HAT C-terminal dimerisation domain-containing protein</fullName>
    </recommendedName>
</protein>
<reference evidence="2 3" key="1">
    <citation type="submission" date="2022-05" db="EMBL/GenBank/DDBJ databases">
        <authorList>
            <consortium name="Genoscope - CEA"/>
            <person name="William W."/>
        </authorList>
    </citation>
    <scope>NUCLEOTIDE SEQUENCE [LARGE SCALE GENOMIC DNA]</scope>
</reference>
<evidence type="ECO:0000313" key="3">
    <source>
        <dbReference type="Proteomes" id="UP001159405"/>
    </source>
</evidence>
<organism evidence="2 3">
    <name type="scientific">Porites lobata</name>
    <dbReference type="NCBI Taxonomy" id="104759"/>
    <lineage>
        <taxon>Eukaryota</taxon>
        <taxon>Metazoa</taxon>
        <taxon>Cnidaria</taxon>
        <taxon>Anthozoa</taxon>
        <taxon>Hexacorallia</taxon>
        <taxon>Scleractinia</taxon>
        <taxon>Fungiina</taxon>
        <taxon>Poritidae</taxon>
        <taxon>Porites</taxon>
    </lineage>
</organism>
<dbReference type="InterPro" id="IPR008906">
    <property type="entry name" value="HATC_C_dom"/>
</dbReference>
<sequence length="93" mass="10699">MDPNQKPHTLVETFDRANYNSIHEYNVALITFLTYPVSTCTTESTFSGMRRLLQTPLRRTMTDQRLSSIASLNIHKHKDVIDIDGTITEFARL</sequence>
<comment type="caution">
    <text evidence="2">The sequence shown here is derived from an EMBL/GenBank/DDBJ whole genome shotgun (WGS) entry which is preliminary data.</text>
</comment>
<feature type="domain" description="HAT C-terminal dimerisation" evidence="1">
    <location>
        <begin position="30"/>
        <end position="75"/>
    </location>
</feature>
<evidence type="ECO:0000259" key="1">
    <source>
        <dbReference type="Pfam" id="PF05699"/>
    </source>
</evidence>
<name>A0ABN8PDJ0_9CNID</name>
<feature type="non-terminal residue" evidence="2">
    <location>
        <position position="93"/>
    </location>
</feature>
<dbReference type="EMBL" id="CALNXK010000067">
    <property type="protein sequence ID" value="CAH3141640.1"/>
    <property type="molecule type" value="Genomic_DNA"/>
</dbReference>
<accession>A0ABN8PDJ0</accession>
<dbReference type="Pfam" id="PF05699">
    <property type="entry name" value="Dimer_Tnp_hAT"/>
    <property type="match status" value="1"/>
</dbReference>
<evidence type="ECO:0000313" key="2">
    <source>
        <dbReference type="EMBL" id="CAH3141640.1"/>
    </source>
</evidence>
<gene>
    <name evidence="2" type="ORF">PLOB_00042061</name>
</gene>
<proteinExistence type="predicted"/>
<dbReference type="Proteomes" id="UP001159405">
    <property type="component" value="Unassembled WGS sequence"/>
</dbReference>